<evidence type="ECO:0000256" key="1">
    <source>
        <dbReference type="SAM" id="MobiDB-lite"/>
    </source>
</evidence>
<name>A0AAE1U4Y1_9EUCA</name>
<evidence type="ECO:0000313" key="3">
    <source>
        <dbReference type="Proteomes" id="UP001292094"/>
    </source>
</evidence>
<evidence type="ECO:0000313" key="2">
    <source>
        <dbReference type="EMBL" id="KAK4306365.1"/>
    </source>
</evidence>
<comment type="caution">
    <text evidence="2">The sequence shown here is derived from an EMBL/GenBank/DDBJ whole genome shotgun (WGS) entry which is preliminary data.</text>
</comment>
<reference evidence="2" key="1">
    <citation type="submission" date="2023-11" db="EMBL/GenBank/DDBJ databases">
        <title>Genome assemblies of two species of porcelain crab, Petrolisthes cinctipes and Petrolisthes manimaculis (Anomura: Porcellanidae).</title>
        <authorList>
            <person name="Angst P."/>
        </authorList>
    </citation>
    <scope>NUCLEOTIDE SEQUENCE</scope>
    <source>
        <strain evidence="2">PB745_02</strain>
        <tissue evidence="2">Gill</tissue>
    </source>
</reference>
<dbReference type="Proteomes" id="UP001292094">
    <property type="component" value="Unassembled WGS sequence"/>
</dbReference>
<feature type="compositionally biased region" description="Basic and acidic residues" evidence="1">
    <location>
        <begin position="1"/>
        <end position="11"/>
    </location>
</feature>
<feature type="region of interest" description="Disordered" evidence="1">
    <location>
        <begin position="87"/>
        <end position="136"/>
    </location>
</feature>
<gene>
    <name evidence="2" type="ORF">Pmani_021806</name>
</gene>
<organism evidence="2 3">
    <name type="scientific">Petrolisthes manimaculis</name>
    <dbReference type="NCBI Taxonomy" id="1843537"/>
    <lineage>
        <taxon>Eukaryota</taxon>
        <taxon>Metazoa</taxon>
        <taxon>Ecdysozoa</taxon>
        <taxon>Arthropoda</taxon>
        <taxon>Crustacea</taxon>
        <taxon>Multicrustacea</taxon>
        <taxon>Malacostraca</taxon>
        <taxon>Eumalacostraca</taxon>
        <taxon>Eucarida</taxon>
        <taxon>Decapoda</taxon>
        <taxon>Pleocyemata</taxon>
        <taxon>Anomura</taxon>
        <taxon>Galatheoidea</taxon>
        <taxon>Porcellanidae</taxon>
        <taxon>Petrolisthes</taxon>
    </lineage>
</organism>
<proteinExistence type="predicted"/>
<sequence>MHHHPLNRERALNLSILPVSGPDEGNSHRRLPNGTKTTPALAKNNNNKVLAGPAGKQTNKQTKTRQEPITLAPREVITAFEMIHVPPKRYKQRSADTRGARRPPTLSRIVPPFTEEASNLPPLHRRLTHCHDQQRA</sequence>
<dbReference type="EMBL" id="JAWZYT010002145">
    <property type="protein sequence ID" value="KAK4306365.1"/>
    <property type="molecule type" value="Genomic_DNA"/>
</dbReference>
<accession>A0AAE1U4Y1</accession>
<dbReference type="AlphaFoldDB" id="A0AAE1U4Y1"/>
<feature type="region of interest" description="Disordered" evidence="1">
    <location>
        <begin position="1"/>
        <end position="68"/>
    </location>
</feature>
<protein>
    <submittedName>
        <fullName evidence="2">Uncharacterized protein</fullName>
    </submittedName>
</protein>
<keyword evidence="3" id="KW-1185">Reference proteome</keyword>